<dbReference type="PANTHER" id="PTHR36323:SF1">
    <property type="entry name" value="MYOTUBULARIN-LIKE PROTEIN"/>
    <property type="match status" value="1"/>
</dbReference>
<evidence type="ECO:0000313" key="2">
    <source>
        <dbReference type="Proteomes" id="UP000516437"/>
    </source>
</evidence>
<name>A0A6A1UYG3_9ROSI</name>
<keyword evidence="2" id="KW-1185">Reference proteome</keyword>
<gene>
    <name evidence="1" type="ORF">CJ030_MR7G010647</name>
</gene>
<proteinExistence type="predicted"/>
<reference evidence="1 2" key="1">
    <citation type="journal article" date="2019" name="Plant Biotechnol. J.">
        <title>The red bayberry genome and genetic basis of sex determination.</title>
        <authorList>
            <person name="Jia H.M."/>
            <person name="Jia H.J."/>
            <person name="Cai Q.L."/>
            <person name="Wang Y."/>
            <person name="Zhao H.B."/>
            <person name="Yang W.F."/>
            <person name="Wang G.Y."/>
            <person name="Li Y.H."/>
            <person name="Zhan D.L."/>
            <person name="Shen Y.T."/>
            <person name="Niu Q.F."/>
            <person name="Chang L."/>
            <person name="Qiu J."/>
            <person name="Zhao L."/>
            <person name="Xie H.B."/>
            <person name="Fu W.Y."/>
            <person name="Jin J."/>
            <person name="Li X.W."/>
            <person name="Jiao Y."/>
            <person name="Zhou C.C."/>
            <person name="Tu T."/>
            <person name="Chai C.Y."/>
            <person name="Gao J.L."/>
            <person name="Fan L.J."/>
            <person name="van de Weg E."/>
            <person name="Wang J.Y."/>
            <person name="Gao Z.S."/>
        </authorList>
    </citation>
    <scope>NUCLEOTIDE SEQUENCE [LARGE SCALE GENOMIC DNA]</scope>
    <source>
        <tissue evidence="1">Leaves</tissue>
    </source>
</reference>
<comment type="caution">
    <text evidence="1">The sequence shown here is derived from an EMBL/GenBank/DDBJ whole genome shotgun (WGS) entry which is preliminary data.</text>
</comment>
<dbReference type="EMBL" id="RXIC02000025">
    <property type="protein sequence ID" value="KAB1205412.1"/>
    <property type="molecule type" value="Genomic_DNA"/>
</dbReference>
<protein>
    <submittedName>
        <fullName evidence="1">Uncharacterized protein</fullName>
    </submittedName>
</protein>
<evidence type="ECO:0000313" key="1">
    <source>
        <dbReference type="EMBL" id="KAB1205412.1"/>
    </source>
</evidence>
<dbReference type="AlphaFoldDB" id="A0A6A1UYG3"/>
<dbReference type="PANTHER" id="PTHR36323">
    <property type="entry name" value="MYOTUBULARIN-LIKE PROTEIN"/>
    <property type="match status" value="1"/>
</dbReference>
<accession>A0A6A1UYG3</accession>
<organism evidence="1 2">
    <name type="scientific">Morella rubra</name>
    <name type="common">Chinese bayberry</name>
    <dbReference type="NCBI Taxonomy" id="262757"/>
    <lineage>
        <taxon>Eukaryota</taxon>
        <taxon>Viridiplantae</taxon>
        <taxon>Streptophyta</taxon>
        <taxon>Embryophyta</taxon>
        <taxon>Tracheophyta</taxon>
        <taxon>Spermatophyta</taxon>
        <taxon>Magnoliopsida</taxon>
        <taxon>eudicotyledons</taxon>
        <taxon>Gunneridae</taxon>
        <taxon>Pentapetalae</taxon>
        <taxon>rosids</taxon>
        <taxon>fabids</taxon>
        <taxon>Fagales</taxon>
        <taxon>Myricaceae</taxon>
        <taxon>Morella</taxon>
    </lineage>
</organism>
<dbReference type="OrthoDB" id="1919827at2759"/>
<dbReference type="Proteomes" id="UP000516437">
    <property type="component" value="Chromosome 7"/>
</dbReference>
<sequence length="289" mass="33096">MFTFDKSEHFLTALEKLGKIQYPPRLINLPLPLSPTLPLSLSDISFPLDLPKEPRKFERNFLTIIFSHQRQKRSQSWEITMENDYNRFHQQKLHLQYPRTTFLPMFCSRTAIKDVRLPNREDRSASSSEDPLSPKIDCMGQVKRNNRVVGFPTSHKLTFTTKSNYKYNNNDSAKYSKLKRFFSGKNLITTTSAATVITAATTGSCGSRRQVNANGANYGQKSNRSSDENFVSVSIVDLDPPLPVIKRLQKPEGEEMGSLWKRRSGGVQLKTLHLQHIQHPRHHLQPTTV</sequence>